<reference evidence="1" key="2">
    <citation type="submission" date="2020-09" db="EMBL/GenBank/DDBJ databases">
        <authorList>
            <person name="Sun Q."/>
            <person name="Kim S."/>
        </authorList>
    </citation>
    <scope>NUCLEOTIDE SEQUENCE</scope>
    <source>
        <strain evidence="1">KCTC 12988</strain>
    </source>
</reference>
<accession>A0A918WNL9</accession>
<evidence type="ECO:0000313" key="1">
    <source>
        <dbReference type="EMBL" id="GHC63052.1"/>
    </source>
</evidence>
<keyword evidence="2" id="KW-1185">Reference proteome</keyword>
<gene>
    <name evidence="1" type="ORF">GCM10007100_33080</name>
</gene>
<name>A0A918WNL9_9BACT</name>
<proteinExistence type="predicted"/>
<dbReference type="AlphaFoldDB" id="A0A918WNL9"/>
<dbReference type="SUPFAM" id="SSF56219">
    <property type="entry name" value="DNase I-like"/>
    <property type="match status" value="1"/>
</dbReference>
<evidence type="ECO:0000313" key="2">
    <source>
        <dbReference type="Proteomes" id="UP000644507"/>
    </source>
</evidence>
<reference evidence="1" key="1">
    <citation type="journal article" date="2014" name="Int. J. Syst. Evol. Microbiol.">
        <title>Complete genome sequence of Corynebacterium casei LMG S-19264T (=DSM 44701T), isolated from a smear-ripened cheese.</title>
        <authorList>
            <consortium name="US DOE Joint Genome Institute (JGI-PGF)"/>
            <person name="Walter F."/>
            <person name="Albersmeier A."/>
            <person name="Kalinowski J."/>
            <person name="Ruckert C."/>
        </authorList>
    </citation>
    <scope>NUCLEOTIDE SEQUENCE</scope>
    <source>
        <strain evidence="1">KCTC 12988</strain>
    </source>
</reference>
<dbReference type="EMBL" id="BMXI01000016">
    <property type="protein sequence ID" value="GHC63052.1"/>
    <property type="molecule type" value="Genomic_DNA"/>
</dbReference>
<dbReference type="Proteomes" id="UP000644507">
    <property type="component" value="Unassembled WGS sequence"/>
</dbReference>
<sequence>MRAGKTKRSQGSWQLLVRFCERCDFVAIQEVLDDLSSLFHLREQLGDQYGLVISDVAGGVPGRQGNRERLAFLYRKDRIRHTELSSDISFERSVILETLFQDRELFAESFEVRVQELLAWEGKVAAAVEARKRKPRKPPFVIPKFVQFIRTPHLASFEAEGEGDADAYRFLAVNAHLLYGHQSKQREERWMEFKALLDWLLMRARELDRVFQPNIFLFGDLNLDFKKVDIRRRAVEQFIKSVNEKGRTGKAKINMPFLDAHPSKDGEVFRTNARRDQTYDQIALIARDKRLPPPHKNDSAGNEGPDLFDYGMFDFEQLFLDAVPEATKSNGKPDYTLFEYDVSDHMPIWIRLQKPIADQARFRWR</sequence>
<dbReference type="Gene3D" id="3.60.10.10">
    <property type="entry name" value="Endonuclease/exonuclease/phosphatase"/>
    <property type="match status" value="1"/>
</dbReference>
<organism evidence="1 2">
    <name type="scientific">Roseibacillus persicicus</name>
    <dbReference type="NCBI Taxonomy" id="454148"/>
    <lineage>
        <taxon>Bacteria</taxon>
        <taxon>Pseudomonadati</taxon>
        <taxon>Verrucomicrobiota</taxon>
        <taxon>Verrucomicrobiia</taxon>
        <taxon>Verrucomicrobiales</taxon>
        <taxon>Verrucomicrobiaceae</taxon>
        <taxon>Roseibacillus</taxon>
    </lineage>
</organism>
<comment type="caution">
    <text evidence="1">The sequence shown here is derived from an EMBL/GenBank/DDBJ whole genome shotgun (WGS) entry which is preliminary data.</text>
</comment>
<dbReference type="InterPro" id="IPR036691">
    <property type="entry name" value="Endo/exonu/phosph_ase_sf"/>
</dbReference>
<protein>
    <recommendedName>
        <fullName evidence="3">Endonuclease/exonuclease/phosphatase domain-containing protein</fullName>
    </recommendedName>
</protein>
<evidence type="ECO:0008006" key="3">
    <source>
        <dbReference type="Google" id="ProtNLM"/>
    </source>
</evidence>